<dbReference type="RefSeq" id="WP_109839463.1">
    <property type="nucleotide sequence ID" value="NZ_QGKM01000079.1"/>
</dbReference>
<dbReference type="InterPro" id="IPR018060">
    <property type="entry name" value="HTH_AraC"/>
</dbReference>
<dbReference type="AlphaFoldDB" id="A0A317C1X4"/>
<dbReference type="GO" id="GO:0003700">
    <property type="term" value="F:DNA-binding transcription factor activity"/>
    <property type="evidence" value="ECO:0007669"/>
    <property type="project" value="InterPro"/>
</dbReference>
<dbReference type="SMART" id="SM00342">
    <property type="entry name" value="HTH_ARAC"/>
    <property type="match status" value="1"/>
</dbReference>
<sequence>MYDPIHDGIAKEVQSVSYKEAKPPSEFADLVHSFWELKTESILTEDFCLHAVPDACVNVLLNQQDTEIAGITALRTTYEVLNLGKDFHYVGIQFFPGVWQGNQDETADSYVGTPYLGDLPLVATSNKLLPLDFDAKQPVFSELVAELIERKLVALNTVIANILANLDAINSVADMAEITQLSSRQLQRNLKKETGFSPHDFLKVLRLQQSFKQHYLDAYTDQSHFIHSFRKITGYTPVEYFRKFDV</sequence>
<dbReference type="GO" id="GO:0043565">
    <property type="term" value="F:sequence-specific DNA binding"/>
    <property type="evidence" value="ECO:0007669"/>
    <property type="project" value="InterPro"/>
</dbReference>
<name>A0A317C1X4_9GAMM</name>
<dbReference type="Proteomes" id="UP000245539">
    <property type="component" value="Unassembled WGS sequence"/>
</dbReference>
<protein>
    <submittedName>
        <fullName evidence="5">AraC family transcriptional regulator</fullName>
    </submittedName>
</protein>
<keyword evidence="3" id="KW-0804">Transcription</keyword>
<dbReference type="InterPro" id="IPR046532">
    <property type="entry name" value="DUF6597"/>
</dbReference>
<organism evidence="5 6">
    <name type="scientific">Leucothrix pacifica</name>
    <dbReference type="NCBI Taxonomy" id="1247513"/>
    <lineage>
        <taxon>Bacteria</taxon>
        <taxon>Pseudomonadati</taxon>
        <taxon>Pseudomonadota</taxon>
        <taxon>Gammaproteobacteria</taxon>
        <taxon>Thiotrichales</taxon>
        <taxon>Thiotrichaceae</taxon>
        <taxon>Leucothrix</taxon>
    </lineage>
</organism>
<evidence type="ECO:0000313" key="5">
    <source>
        <dbReference type="EMBL" id="PWQ92646.1"/>
    </source>
</evidence>
<proteinExistence type="predicted"/>
<comment type="caution">
    <text evidence="5">The sequence shown here is derived from an EMBL/GenBank/DDBJ whole genome shotgun (WGS) entry which is preliminary data.</text>
</comment>
<dbReference type="PROSITE" id="PS01124">
    <property type="entry name" value="HTH_ARAC_FAMILY_2"/>
    <property type="match status" value="1"/>
</dbReference>
<evidence type="ECO:0000256" key="2">
    <source>
        <dbReference type="ARBA" id="ARBA00023125"/>
    </source>
</evidence>
<dbReference type="OrthoDB" id="9809338at2"/>
<evidence type="ECO:0000259" key="4">
    <source>
        <dbReference type="PROSITE" id="PS01124"/>
    </source>
</evidence>
<dbReference type="Pfam" id="PF20240">
    <property type="entry name" value="DUF6597"/>
    <property type="match status" value="1"/>
</dbReference>
<keyword evidence="1" id="KW-0805">Transcription regulation</keyword>
<keyword evidence="6" id="KW-1185">Reference proteome</keyword>
<accession>A0A317C1X4</accession>
<keyword evidence="2" id="KW-0238">DNA-binding</keyword>
<dbReference type="EMBL" id="QGKM01000079">
    <property type="protein sequence ID" value="PWQ92646.1"/>
    <property type="molecule type" value="Genomic_DNA"/>
</dbReference>
<dbReference type="PANTHER" id="PTHR46796:SF13">
    <property type="entry name" value="HTH-TYPE TRANSCRIPTIONAL ACTIVATOR RHAS"/>
    <property type="match status" value="1"/>
</dbReference>
<feature type="domain" description="HTH araC/xylS-type" evidence="4">
    <location>
        <begin position="156"/>
        <end position="243"/>
    </location>
</feature>
<gene>
    <name evidence="5" type="ORF">DKW60_20135</name>
</gene>
<evidence type="ECO:0000256" key="1">
    <source>
        <dbReference type="ARBA" id="ARBA00023015"/>
    </source>
</evidence>
<reference evidence="5 6" key="1">
    <citation type="submission" date="2018-05" db="EMBL/GenBank/DDBJ databases">
        <title>Leucothrix arctica sp. nov., isolated from Arctic seawater.</title>
        <authorList>
            <person name="Choi A."/>
            <person name="Baek K."/>
        </authorList>
    </citation>
    <scope>NUCLEOTIDE SEQUENCE [LARGE SCALE GENOMIC DNA]</scope>
    <source>
        <strain evidence="5 6">JCM 18388</strain>
    </source>
</reference>
<dbReference type="InterPro" id="IPR050204">
    <property type="entry name" value="AraC_XylS_family_regulators"/>
</dbReference>
<dbReference type="Gene3D" id="1.10.10.60">
    <property type="entry name" value="Homeodomain-like"/>
    <property type="match status" value="2"/>
</dbReference>
<evidence type="ECO:0000313" key="6">
    <source>
        <dbReference type="Proteomes" id="UP000245539"/>
    </source>
</evidence>
<dbReference type="PANTHER" id="PTHR46796">
    <property type="entry name" value="HTH-TYPE TRANSCRIPTIONAL ACTIVATOR RHAS-RELATED"/>
    <property type="match status" value="1"/>
</dbReference>
<evidence type="ECO:0000256" key="3">
    <source>
        <dbReference type="ARBA" id="ARBA00023163"/>
    </source>
</evidence>